<feature type="region of interest" description="Disordered" evidence="1">
    <location>
        <begin position="131"/>
        <end position="165"/>
    </location>
</feature>
<evidence type="ECO:0000256" key="1">
    <source>
        <dbReference type="SAM" id="MobiDB-lite"/>
    </source>
</evidence>
<dbReference type="Proteomes" id="UP001218218">
    <property type="component" value="Unassembled WGS sequence"/>
</dbReference>
<dbReference type="AlphaFoldDB" id="A0AAD7EWD3"/>
<reference evidence="3" key="1">
    <citation type="submission" date="2023-03" db="EMBL/GenBank/DDBJ databases">
        <title>Massive genome expansion in bonnet fungi (Mycena s.s.) driven by repeated elements and novel gene families across ecological guilds.</title>
        <authorList>
            <consortium name="Lawrence Berkeley National Laboratory"/>
            <person name="Harder C.B."/>
            <person name="Miyauchi S."/>
            <person name="Viragh M."/>
            <person name="Kuo A."/>
            <person name="Thoen E."/>
            <person name="Andreopoulos B."/>
            <person name="Lu D."/>
            <person name="Skrede I."/>
            <person name="Drula E."/>
            <person name="Henrissat B."/>
            <person name="Morin E."/>
            <person name="Kohler A."/>
            <person name="Barry K."/>
            <person name="LaButti K."/>
            <person name="Morin E."/>
            <person name="Salamov A."/>
            <person name="Lipzen A."/>
            <person name="Mereny Z."/>
            <person name="Hegedus B."/>
            <person name="Baldrian P."/>
            <person name="Stursova M."/>
            <person name="Weitz H."/>
            <person name="Taylor A."/>
            <person name="Grigoriev I.V."/>
            <person name="Nagy L.G."/>
            <person name="Martin F."/>
            <person name="Kauserud H."/>
        </authorList>
    </citation>
    <scope>NUCLEOTIDE SEQUENCE</scope>
    <source>
        <strain evidence="3">CBHHK002</strain>
    </source>
</reference>
<feature type="region of interest" description="Disordered" evidence="1">
    <location>
        <begin position="196"/>
        <end position="220"/>
    </location>
</feature>
<proteinExistence type="predicted"/>
<organism evidence="3 4">
    <name type="scientific">Mycena albidolilacea</name>
    <dbReference type="NCBI Taxonomy" id="1033008"/>
    <lineage>
        <taxon>Eukaryota</taxon>
        <taxon>Fungi</taxon>
        <taxon>Dikarya</taxon>
        <taxon>Basidiomycota</taxon>
        <taxon>Agaricomycotina</taxon>
        <taxon>Agaricomycetes</taxon>
        <taxon>Agaricomycetidae</taxon>
        <taxon>Agaricales</taxon>
        <taxon>Marasmiineae</taxon>
        <taxon>Mycenaceae</taxon>
        <taxon>Mycena</taxon>
    </lineage>
</organism>
<evidence type="ECO:0000256" key="2">
    <source>
        <dbReference type="SAM" id="Phobius"/>
    </source>
</evidence>
<protein>
    <submittedName>
        <fullName evidence="3">Uncharacterized protein</fullName>
    </submittedName>
</protein>
<evidence type="ECO:0000313" key="4">
    <source>
        <dbReference type="Proteomes" id="UP001218218"/>
    </source>
</evidence>
<feature type="compositionally biased region" description="Low complexity" evidence="1">
    <location>
        <begin position="1"/>
        <end position="20"/>
    </location>
</feature>
<keyword evidence="4" id="KW-1185">Reference proteome</keyword>
<comment type="caution">
    <text evidence="3">The sequence shown here is derived from an EMBL/GenBank/DDBJ whole genome shotgun (WGS) entry which is preliminary data.</text>
</comment>
<feature type="region of interest" description="Disordered" evidence="1">
    <location>
        <begin position="1"/>
        <end position="27"/>
    </location>
</feature>
<sequence length="220" mass="23452">MTSNSSSSSSSSNFSSDPPNSTGPSLLAITPEDPKGALYFAGSTAGSTTNRSWVTPIDVWYQVAILPKLVLEISEPEERGEAVFAVVAVAIVVWTKLNVSLRISRIKILTVIFSASIGTVVARTAMGAVIRSPGRSPSSSGHPSTTPGPVNLSVPQSGDNEVGQLGQHWKRSVHPVIAMLRRQLYPVKNRLANLDGGAEERDAESEDEVSREACKGWVVR</sequence>
<evidence type="ECO:0000313" key="3">
    <source>
        <dbReference type="EMBL" id="KAJ7352681.1"/>
    </source>
</evidence>
<gene>
    <name evidence="3" type="ORF">DFH08DRAFT_859613</name>
</gene>
<accession>A0AAD7EWD3</accession>
<keyword evidence="2" id="KW-0812">Transmembrane</keyword>
<feature type="compositionally biased region" description="Low complexity" evidence="1">
    <location>
        <begin position="131"/>
        <end position="149"/>
    </location>
</feature>
<feature type="transmembrane region" description="Helical" evidence="2">
    <location>
        <begin position="108"/>
        <end position="130"/>
    </location>
</feature>
<dbReference type="EMBL" id="JARIHO010000012">
    <property type="protein sequence ID" value="KAJ7352681.1"/>
    <property type="molecule type" value="Genomic_DNA"/>
</dbReference>
<keyword evidence="2" id="KW-0472">Membrane</keyword>
<name>A0AAD7EWD3_9AGAR</name>
<keyword evidence="2" id="KW-1133">Transmembrane helix</keyword>
<feature type="transmembrane region" description="Helical" evidence="2">
    <location>
        <begin position="82"/>
        <end position="101"/>
    </location>
</feature>